<dbReference type="AlphaFoldDB" id="A0A448WIN9"/>
<name>A0A448WIN9_9PLAT</name>
<evidence type="ECO:0000313" key="3">
    <source>
        <dbReference type="Proteomes" id="UP000784294"/>
    </source>
</evidence>
<keyword evidence="1" id="KW-0732">Signal</keyword>
<dbReference type="Proteomes" id="UP000784294">
    <property type="component" value="Unassembled WGS sequence"/>
</dbReference>
<feature type="signal peptide" evidence="1">
    <location>
        <begin position="1"/>
        <end position="30"/>
    </location>
</feature>
<feature type="chain" id="PRO_5019003087" evidence="1">
    <location>
        <begin position="31"/>
        <end position="115"/>
    </location>
</feature>
<sequence>MASCSLLVTVFSCVILLLFHSSFLVRSATAKPAGQKGLPVSIEDTADLLGDERLDWLMKNLLTNTFSSRSGENYPEANLHTILPRSQGRLLADSILVDSTGGLMARRGWRPMRYG</sequence>
<comment type="caution">
    <text evidence="2">The sequence shown here is derived from an EMBL/GenBank/DDBJ whole genome shotgun (WGS) entry which is preliminary data.</text>
</comment>
<organism evidence="2 3">
    <name type="scientific">Protopolystoma xenopodis</name>
    <dbReference type="NCBI Taxonomy" id="117903"/>
    <lineage>
        <taxon>Eukaryota</taxon>
        <taxon>Metazoa</taxon>
        <taxon>Spiralia</taxon>
        <taxon>Lophotrochozoa</taxon>
        <taxon>Platyhelminthes</taxon>
        <taxon>Monogenea</taxon>
        <taxon>Polyopisthocotylea</taxon>
        <taxon>Polystomatidea</taxon>
        <taxon>Polystomatidae</taxon>
        <taxon>Protopolystoma</taxon>
    </lineage>
</organism>
<keyword evidence="3" id="KW-1185">Reference proteome</keyword>
<accession>A0A448WIN9</accession>
<evidence type="ECO:0000256" key="1">
    <source>
        <dbReference type="SAM" id="SignalP"/>
    </source>
</evidence>
<reference evidence="2" key="1">
    <citation type="submission" date="2018-11" db="EMBL/GenBank/DDBJ databases">
        <authorList>
            <consortium name="Pathogen Informatics"/>
        </authorList>
    </citation>
    <scope>NUCLEOTIDE SEQUENCE</scope>
</reference>
<gene>
    <name evidence="2" type="ORF">PXEA_LOCUS6146</name>
</gene>
<protein>
    <submittedName>
        <fullName evidence="2">Uncharacterized protein</fullName>
    </submittedName>
</protein>
<dbReference type="EMBL" id="CAAALY010015576">
    <property type="protein sequence ID" value="VEL12706.1"/>
    <property type="molecule type" value="Genomic_DNA"/>
</dbReference>
<evidence type="ECO:0000313" key="2">
    <source>
        <dbReference type="EMBL" id="VEL12706.1"/>
    </source>
</evidence>
<proteinExistence type="predicted"/>